<dbReference type="GO" id="GO:0004813">
    <property type="term" value="F:alanine-tRNA ligase activity"/>
    <property type="evidence" value="ECO:0007669"/>
    <property type="project" value="UniProtKB-UniRule"/>
</dbReference>
<gene>
    <name evidence="11 14" type="primary">alaS</name>
    <name evidence="14" type="ORF">HY768_08265</name>
</gene>
<evidence type="ECO:0000256" key="1">
    <source>
        <dbReference type="ARBA" id="ARBA00008226"/>
    </source>
</evidence>
<dbReference type="GO" id="GO:0002161">
    <property type="term" value="F:aminoacyl-tRNA deacylase activity"/>
    <property type="evidence" value="ECO:0007669"/>
    <property type="project" value="TreeGrafter"/>
</dbReference>
<keyword evidence="7 11" id="KW-0067">ATP-binding</keyword>
<dbReference type="EC" id="6.1.1.7" evidence="11"/>
<feature type="binding site" evidence="11">
    <location>
        <position position="679"/>
    </location>
    <ligand>
        <name>Zn(2+)</name>
        <dbReference type="ChEBI" id="CHEBI:29105"/>
    </ligand>
</feature>
<evidence type="ECO:0000259" key="13">
    <source>
        <dbReference type="PROSITE" id="PS50860"/>
    </source>
</evidence>
<evidence type="ECO:0000256" key="12">
    <source>
        <dbReference type="SAM" id="Coils"/>
    </source>
</evidence>
<dbReference type="Gene3D" id="3.30.980.10">
    <property type="entry name" value="Threonyl-trna Synthetase, Chain A, domain 2"/>
    <property type="match status" value="1"/>
</dbReference>
<feature type="binding site" evidence="11">
    <location>
        <position position="577"/>
    </location>
    <ligand>
        <name>Zn(2+)</name>
        <dbReference type="ChEBI" id="CHEBI:29105"/>
    </ligand>
</feature>
<comment type="domain">
    <text evidence="11">Consists of three domains; the N-terminal catalytic domain, the editing domain and the C-terminal C-Ala domain. The editing domain removes incorrectly charged amino acids, while the C-Ala domain, along with tRNA(Ala), serves as a bridge to cooperatively bring together the editing and aminoacylation centers thus stimulating deacylation of misacylated tRNAs.</text>
</comment>
<dbReference type="Pfam" id="PF07973">
    <property type="entry name" value="tRNA_SAD"/>
    <property type="match status" value="1"/>
</dbReference>
<dbReference type="SUPFAM" id="SSF55186">
    <property type="entry name" value="ThrRS/AlaRS common domain"/>
    <property type="match status" value="1"/>
</dbReference>
<evidence type="ECO:0000313" key="14">
    <source>
        <dbReference type="EMBL" id="MBI4727197.1"/>
    </source>
</evidence>
<dbReference type="FunFam" id="3.30.930.10:FF:000004">
    <property type="entry name" value="Alanine--tRNA ligase"/>
    <property type="match status" value="1"/>
</dbReference>
<comment type="catalytic activity">
    <reaction evidence="11">
        <text>tRNA(Ala) + L-alanine + ATP = L-alanyl-tRNA(Ala) + AMP + diphosphate</text>
        <dbReference type="Rhea" id="RHEA:12540"/>
        <dbReference type="Rhea" id="RHEA-COMP:9657"/>
        <dbReference type="Rhea" id="RHEA-COMP:9923"/>
        <dbReference type="ChEBI" id="CHEBI:30616"/>
        <dbReference type="ChEBI" id="CHEBI:33019"/>
        <dbReference type="ChEBI" id="CHEBI:57972"/>
        <dbReference type="ChEBI" id="CHEBI:78442"/>
        <dbReference type="ChEBI" id="CHEBI:78497"/>
        <dbReference type="ChEBI" id="CHEBI:456215"/>
        <dbReference type="EC" id="6.1.1.7"/>
    </reaction>
</comment>
<comment type="caution">
    <text evidence="14">The sequence shown here is derived from an EMBL/GenBank/DDBJ whole genome shotgun (WGS) entry which is preliminary data.</text>
</comment>
<dbReference type="InterPro" id="IPR050058">
    <property type="entry name" value="Ala-tRNA_ligase"/>
</dbReference>
<dbReference type="SUPFAM" id="SSF55681">
    <property type="entry name" value="Class II aaRS and biotin synthetases"/>
    <property type="match status" value="1"/>
</dbReference>
<evidence type="ECO:0000256" key="11">
    <source>
        <dbReference type="HAMAP-Rule" id="MF_00036"/>
    </source>
</evidence>
<keyword evidence="2 11" id="KW-0820">tRNA-binding</keyword>
<keyword evidence="11" id="KW-0963">Cytoplasm</keyword>
<dbReference type="Gene3D" id="3.10.310.40">
    <property type="match status" value="1"/>
</dbReference>
<keyword evidence="12" id="KW-0175">Coiled coil</keyword>
<dbReference type="SMART" id="SM00863">
    <property type="entry name" value="tRNA_SAD"/>
    <property type="match status" value="1"/>
</dbReference>
<evidence type="ECO:0000256" key="2">
    <source>
        <dbReference type="ARBA" id="ARBA00022555"/>
    </source>
</evidence>
<dbReference type="GO" id="GO:0008270">
    <property type="term" value="F:zinc ion binding"/>
    <property type="evidence" value="ECO:0007669"/>
    <property type="project" value="UniProtKB-UniRule"/>
</dbReference>
<evidence type="ECO:0000256" key="3">
    <source>
        <dbReference type="ARBA" id="ARBA00022598"/>
    </source>
</evidence>
<keyword evidence="4 11" id="KW-0479">Metal-binding</keyword>
<dbReference type="GO" id="GO:0000049">
    <property type="term" value="F:tRNA binding"/>
    <property type="evidence" value="ECO:0007669"/>
    <property type="project" value="UniProtKB-KW"/>
</dbReference>
<dbReference type="Pfam" id="PF01411">
    <property type="entry name" value="tRNA-synt_2c"/>
    <property type="match status" value="1"/>
</dbReference>
<sequence>MLSSNQIRQLFLDFFKSKGHTIVPSATVVPQDDPTLLFTNAGMNQFKKIFLNLETRDYQRAVDSQKVLRVSGKHNDLEEVGKDHTHHTFFEMLGNWSFGDPKSADGIGKGYFKKETIEFAWEFLTQKAGLDKNRLYATVHISDDEALGHWLKLTSLPKERVQKFEDKYNFWEMGETGPCGPCSEIHYDRGQKHGCGKPTCRPNCDCGRFVEVWNLVFIQYERQADGSLKPLPAKHVDTGMGFERLVHIMQEKDSNYATDLFTPIIKQTEEICGKRYSPDKKEGTSFRVVADHIRALVFTIGDGALPSNEGRGYVVRRILRRAARRGRLLEIHEPFLYKLSGRVIDIMGEAYPDIKQRHEHIAMVIKTEEERFGETLDLGLSLFDQIASKLKASKGTVISGPDTFKLYDTFGFPLDLTQVMAEERGFKVDSEGFKQAMTGQRERARAARGEVAYTAAKEVDYPACIFVGYNSLVQKTRVNGLYIKELSIDKAEKGQTVDITLENTPFYGEGGGQAGDIGFWENPNCRIKILNAVKAFNGSTVHHAEIISGSIKLKDEVTATVDQQARLSTARHHTAIHLLQAALQQIVGKHVQQQGSMVSPKRLRFDFTHFAGLDQMQLDEVEHLVNRKIMDNLPVADQQMKLTEAQKTGAMALFGEKYGEEVRVISCGDFSKELCSGTHVKHSGELGLFKIIKEEAIASGVRRIEAVVGEAAYKQIKQDQMLVAEIQYRLKANREDIVKKLNAQMEELKTLAKAKKEEVKLQQGSLIEGLFKEVKKVEDVQLLVKLLDGFTQDGMREMADKLRVKLPGGIIILASTDEGKFGFTVAVGDELIKSKKFMAGDIAKKIAAATGGKGGGRPQLAQVGGKDEGKLKEQMGKIEGIIFNKL</sequence>
<dbReference type="Gene3D" id="3.30.930.10">
    <property type="entry name" value="Bira Bifunctional Protein, Domain 2"/>
    <property type="match status" value="1"/>
</dbReference>
<dbReference type="FunFam" id="3.30.980.10:FF:000004">
    <property type="entry name" value="Alanine--tRNA ligase, cytoplasmic"/>
    <property type="match status" value="1"/>
</dbReference>
<dbReference type="PRINTS" id="PR00980">
    <property type="entry name" value="TRNASYNTHALA"/>
</dbReference>
<evidence type="ECO:0000256" key="9">
    <source>
        <dbReference type="ARBA" id="ARBA00022917"/>
    </source>
</evidence>
<dbReference type="AlphaFoldDB" id="A0A933ICC3"/>
<dbReference type="InterPro" id="IPR009000">
    <property type="entry name" value="Transl_B-barrel_sf"/>
</dbReference>
<organism evidence="14 15">
    <name type="scientific">candidate division TA06 bacterium</name>
    <dbReference type="NCBI Taxonomy" id="2250710"/>
    <lineage>
        <taxon>Bacteria</taxon>
        <taxon>Bacteria division TA06</taxon>
    </lineage>
</organism>
<evidence type="ECO:0000256" key="10">
    <source>
        <dbReference type="ARBA" id="ARBA00023146"/>
    </source>
</evidence>
<comment type="subcellular location">
    <subcellularLocation>
        <location evidence="11">Cytoplasm</location>
    </subcellularLocation>
</comment>
<name>A0A933ICC3_UNCT6</name>
<dbReference type="GO" id="GO:0005829">
    <property type="term" value="C:cytosol"/>
    <property type="evidence" value="ECO:0007669"/>
    <property type="project" value="TreeGrafter"/>
</dbReference>
<evidence type="ECO:0000256" key="8">
    <source>
        <dbReference type="ARBA" id="ARBA00022884"/>
    </source>
</evidence>
<protein>
    <recommendedName>
        <fullName evidence="11">Alanine--tRNA ligase</fullName>
        <ecNumber evidence="11">6.1.1.7</ecNumber>
    </recommendedName>
    <alternativeName>
        <fullName evidence="11">Alanyl-tRNA synthetase</fullName>
        <shortName evidence="11">AlaRS</shortName>
    </alternativeName>
</protein>
<evidence type="ECO:0000256" key="4">
    <source>
        <dbReference type="ARBA" id="ARBA00022723"/>
    </source>
</evidence>
<dbReference type="Pfam" id="PF02272">
    <property type="entry name" value="DHHA1"/>
    <property type="match status" value="1"/>
</dbReference>
<dbReference type="SUPFAM" id="SSF101353">
    <property type="entry name" value="Putative anticodon-binding domain of alanyl-tRNA synthetase (AlaRS)"/>
    <property type="match status" value="1"/>
</dbReference>
<dbReference type="InterPro" id="IPR023033">
    <property type="entry name" value="Ala_tRNA_ligase_euk/bac"/>
</dbReference>
<dbReference type="Gene3D" id="2.40.30.130">
    <property type="match status" value="1"/>
</dbReference>
<dbReference type="InterPro" id="IPR045864">
    <property type="entry name" value="aa-tRNA-synth_II/BPL/LPL"/>
</dbReference>
<dbReference type="GO" id="GO:0005524">
    <property type="term" value="F:ATP binding"/>
    <property type="evidence" value="ECO:0007669"/>
    <property type="project" value="UniProtKB-UniRule"/>
</dbReference>
<evidence type="ECO:0000256" key="5">
    <source>
        <dbReference type="ARBA" id="ARBA00022741"/>
    </source>
</evidence>
<keyword evidence="10 11" id="KW-0030">Aminoacyl-tRNA synthetase</keyword>
<feature type="coiled-coil region" evidence="12">
    <location>
        <begin position="731"/>
        <end position="762"/>
    </location>
</feature>
<dbReference type="InterPro" id="IPR018165">
    <property type="entry name" value="Ala-tRNA-synth_IIc_core"/>
</dbReference>
<comment type="cofactor">
    <cofactor evidence="11">
        <name>Zn(2+)</name>
        <dbReference type="ChEBI" id="CHEBI:29105"/>
    </cofactor>
    <text evidence="11">Binds 1 zinc ion per subunit.</text>
</comment>
<dbReference type="PANTHER" id="PTHR11777">
    <property type="entry name" value="ALANYL-TRNA SYNTHETASE"/>
    <property type="match status" value="1"/>
</dbReference>
<dbReference type="GO" id="GO:0006419">
    <property type="term" value="P:alanyl-tRNA aminoacylation"/>
    <property type="evidence" value="ECO:0007669"/>
    <property type="project" value="UniProtKB-UniRule"/>
</dbReference>
<dbReference type="EMBL" id="JACQXR010000109">
    <property type="protein sequence ID" value="MBI4727197.1"/>
    <property type="molecule type" value="Genomic_DNA"/>
</dbReference>
<dbReference type="Gene3D" id="3.30.54.20">
    <property type="match status" value="1"/>
</dbReference>
<dbReference type="InterPro" id="IPR002318">
    <property type="entry name" value="Ala-tRNA-lgiase_IIc"/>
</dbReference>
<dbReference type="SUPFAM" id="SSF50447">
    <property type="entry name" value="Translation proteins"/>
    <property type="match status" value="1"/>
</dbReference>
<evidence type="ECO:0000256" key="7">
    <source>
        <dbReference type="ARBA" id="ARBA00022840"/>
    </source>
</evidence>
<dbReference type="PANTHER" id="PTHR11777:SF9">
    <property type="entry name" value="ALANINE--TRNA LIGASE, CYTOPLASMIC"/>
    <property type="match status" value="1"/>
</dbReference>
<dbReference type="InterPro" id="IPR012947">
    <property type="entry name" value="tRNA_SAD"/>
</dbReference>
<comment type="similarity">
    <text evidence="1 11">Belongs to the class-II aminoacyl-tRNA synthetase family.</text>
</comment>
<accession>A0A933ICC3</accession>
<dbReference type="NCBIfam" id="TIGR00344">
    <property type="entry name" value="alaS"/>
    <property type="match status" value="1"/>
</dbReference>
<keyword evidence="3 11" id="KW-0436">Ligase</keyword>
<dbReference type="InterPro" id="IPR018164">
    <property type="entry name" value="Ala-tRNA-synth_IIc_N"/>
</dbReference>
<feature type="domain" description="Alanyl-transfer RNA synthetases family profile" evidence="13">
    <location>
        <begin position="2"/>
        <end position="718"/>
    </location>
</feature>
<reference evidence="14" key="1">
    <citation type="submission" date="2020-07" db="EMBL/GenBank/DDBJ databases">
        <title>Huge and variable diversity of episymbiotic CPR bacteria and DPANN archaea in groundwater ecosystems.</title>
        <authorList>
            <person name="He C.Y."/>
            <person name="Keren R."/>
            <person name="Whittaker M."/>
            <person name="Farag I.F."/>
            <person name="Doudna J."/>
            <person name="Cate J.H.D."/>
            <person name="Banfield J.F."/>
        </authorList>
    </citation>
    <scope>NUCLEOTIDE SEQUENCE</scope>
    <source>
        <strain evidence="14">NC_groundwater_1520_Pr4_B-0.1um_53_5</strain>
    </source>
</reference>
<keyword evidence="6 11" id="KW-0862">Zinc</keyword>
<dbReference type="InterPro" id="IPR003156">
    <property type="entry name" value="DHHA1_dom"/>
</dbReference>
<feature type="binding site" evidence="11">
    <location>
        <position position="675"/>
    </location>
    <ligand>
        <name>Zn(2+)</name>
        <dbReference type="ChEBI" id="CHEBI:29105"/>
    </ligand>
</feature>
<comment type="function">
    <text evidence="11">Catalyzes the attachment of alanine to tRNA(Ala) in a two-step reaction: alanine is first activated by ATP to form Ala-AMP and then transferred to the acceptor end of tRNA(Ala). Also edits incorrectly charged Ser-tRNA(Ala) and Gly-tRNA(Ala) via its editing domain.</text>
</comment>
<keyword evidence="5 11" id="KW-0547">Nucleotide-binding</keyword>
<dbReference type="HAMAP" id="MF_00036_B">
    <property type="entry name" value="Ala_tRNA_synth_B"/>
    <property type="match status" value="1"/>
</dbReference>
<evidence type="ECO:0000256" key="6">
    <source>
        <dbReference type="ARBA" id="ARBA00022833"/>
    </source>
</evidence>
<dbReference type="PROSITE" id="PS50860">
    <property type="entry name" value="AA_TRNA_LIGASE_II_ALA"/>
    <property type="match status" value="1"/>
</dbReference>
<dbReference type="InterPro" id="IPR018163">
    <property type="entry name" value="Thr/Ala-tRNA-synth_IIc_edit"/>
</dbReference>
<dbReference type="FunFam" id="3.10.310.40:FF:000001">
    <property type="entry name" value="Alanine--tRNA ligase"/>
    <property type="match status" value="1"/>
</dbReference>
<dbReference type="FunFam" id="3.30.54.20:FF:000001">
    <property type="entry name" value="Alanine--tRNA ligase"/>
    <property type="match status" value="1"/>
</dbReference>
<keyword evidence="9 11" id="KW-0648">Protein biosynthesis</keyword>
<proteinExistence type="inferred from homology"/>
<feature type="binding site" evidence="11">
    <location>
        <position position="573"/>
    </location>
    <ligand>
        <name>Zn(2+)</name>
        <dbReference type="ChEBI" id="CHEBI:29105"/>
    </ligand>
</feature>
<evidence type="ECO:0000313" key="15">
    <source>
        <dbReference type="Proteomes" id="UP000736328"/>
    </source>
</evidence>
<dbReference type="Proteomes" id="UP000736328">
    <property type="component" value="Unassembled WGS sequence"/>
</dbReference>
<dbReference type="CDD" id="cd00673">
    <property type="entry name" value="AlaRS_core"/>
    <property type="match status" value="1"/>
</dbReference>
<dbReference type="InterPro" id="IPR018162">
    <property type="entry name" value="Ala-tRNA-ligase_IIc_anticod-bd"/>
</dbReference>
<keyword evidence="8 11" id="KW-0694">RNA-binding</keyword>